<dbReference type="GeneID" id="70294164"/>
<sequence>MASQATLAGLPSELLGGIAAELPTNRDVRNLRLTCKILSEAVLASLKLSRVFLSAHPVNIEVLRAIADHDYFRYKVTELIWDDARFVNRGDDVGFDEDGSELDEDDMEIAEMYADDPDERPHQGQKYPEWFGIALDYNYLWGPGLDRRLSEAKRFSSDSQKLVSQSEAELPPARAWKYYRQLLQQQDEVLQSTPALDEEALKYALARFPNLRRITLTPAAHGFLFMPLYRTPLIRQLPRGLNYPLPRGWPTAPYAEPAPEAPLWQSEHVKNMWRGFRIITRALAQDDSHSVSEFLVDVNYLDSGLTYHVFDDKSHQEYKDLVTVMSRPGFRRLDLSLSAGDAEDGENWTASTHDNLRHALGCAALEHFRLSTNASRARSGIRQQLDSFIPLRQLLPIEAWPRLRHFGIAGIVVDTNELVDVLASLPTTLRTVELSFLLFKEGGGGSYKELLEKIRDKLPWADWEIRPTLILKTHYLPNPYHGKTTWYSKEATRFIYGEQEHLFGQKPHKGFNSVPYGKGLGGVSRDEFDPTWEKPSG</sequence>
<comment type="caution">
    <text evidence="1">The sequence shown here is derived from an EMBL/GenBank/DDBJ whole genome shotgun (WGS) entry which is preliminary data.</text>
</comment>
<dbReference type="EMBL" id="MU251250">
    <property type="protein sequence ID" value="KAG9255766.1"/>
    <property type="molecule type" value="Genomic_DNA"/>
</dbReference>
<protein>
    <recommendedName>
        <fullName evidence="3">F-box domain-containing protein</fullName>
    </recommendedName>
</protein>
<dbReference type="Proteomes" id="UP000887229">
    <property type="component" value="Unassembled WGS sequence"/>
</dbReference>
<accession>A0A9P8CSH8</accession>
<proteinExistence type="predicted"/>
<evidence type="ECO:0000313" key="2">
    <source>
        <dbReference type="Proteomes" id="UP000887229"/>
    </source>
</evidence>
<evidence type="ECO:0008006" key="3">
    <source>
        <dbReference type="Google" id="ProtNLM"/>
    </source>
</evidence>
<gene>
    <name evidence="1" type="ORF">F5Z01DRAFT_652072</name>
</gene>
<dbReference type="RefSeq" id="XP_046119690.1">
    <property type="nucleotide sequence ID" value="XM_046263261.1"/>
</dbReference>
<keyword evidence="2" id="KW-1185">Reference proteome</keyword>
<evidence type="ECO:0000313" key="1">
    <source>
        <dbReference type="EMBL" id="KAG9255766.1"/>
    </source>
</evidence>
<dbReference type="AlphaFoldDB" id="A0A9P8CSH8"/>
<name>A0A9P8CSH8_9HYPO</name>
<organism evidence="1 2">
    <name type="scientific">Emericellopsis atlantica</name>
    <dbReference type="NCBI Taxonomy" id="2614577"/>
    <lineage>
        <taxon>Eukaryota</taxon>
        <taxon>Fungi</taxon>
        <taxon>Dikarya</taxon>
        <taxon>Ascomycota</taxon>
        <taxon>Pezizomycotina</taxon>
        <taxon>Sordariomycetes</taxon>
        <taxon>Hypocreomycetidae</taxon>
        <taxon>Hypocreales</taxon>
        <taxon>Bionectriaceae</taxon>
        <taxon>Emericellopsis</taxon>
    </lineage>
</organism>
<dbReference type="OrthoDB" id="5422579at2759"/>
<reference evidence="1" key="1">
    <citation type="journal article" date="2021" name="IMA Fungus">
        <title>Genomic characterization of three marine fungi, including Emericellopsis atlantica sp. nov. with signatures of a generalist lifestyle and marine biomass degradation.</title>
        <authorList>
            <person name="Hagestad O.C."/>
            <person name="Hou L."/>
            <person name="Andersen J.H."/>
            <person name="Hansen E.H."/>
            <person name="Altermark B."/>
            <person name="Li C."/>
            <person name="Kuhnert E."/>
            <person name="Cox R.J."/>
            <person name="Crous P.W."/>
            <person name="Spatafora J.W."/>
            <person name="Lail K."/>
            <person name="Amirebrahimi M."/>
            <person name="Lipzen A."/>
            <person name="Pangilinan J."/>
            <person name="Andreopoulos W."/>
            <person name="Hayes R.D."/>
            <person name="Ng V."/>
            <person name="Grigoriev I.V."/>
            <person name="Jackson S.A."/>
            <person name="Sutton T.D.S."/>
            <person name="Dobson A.D.W."/>
            <person name="Rama T."/>
        </authorList>
    </citation>
    <scope>NUCLEOTIDE SEQUENCE</scope>
    <source>
        <strain evidence="1">TS7</strain>
    </source>
</reference>